<dbReference type="PROSITE" id="PS50977">
    <property type="entry name" value="HTH_TETR_2"/>
    <property type="match status" value="1"/>
</dbReference>
<proteinExistence type="predicted"/>
<dbReference type="RefSeq" id="WP_172455544.1">
    <property type="nucleotide sequence ID" value="NZ_CP016808.1"/>
</dbReference>
<dbReference type="Pfam" id="PF00440">
    <property type="entry name" value="TetR_N"/>
    <property type="match status" value="1"/>
</dbReference>
<feature type="domain" description="HTH tetR-type" evidence="3">
    <location>
        <begin position="15"/>
        <end position="75"/>
    </location>
</feature>
<evidence type="ECO:0000259" key="3">
    <source>
        <dbReference type="PROSITE" id="PS50977"/>
    </source>
</evidence>
<reference evidence="4" key="1">
    <citation type="submission" date="2016-08" db="EMBL/GenBank/DDBJ databases">
        <title>Complete Genome Seqeunce of Paenibacillus sp. BIHB 4019 from tea rhizoplane.</title>
        <authorList>
            <person name="Thakur R."/>
            <person name="Swarnkar M.K."/>
            <person name="Gulati A."/>
        </authorList>
    </citation>
    <scope>NUCLEOTIDE SEQUENCE [LARGE SCALE GENOMIC DNA]</scope>
    <source>
        <strain evidence="4">BIHB4019</strain>
    </source>
</reference>
<dbReference type="Gene3D" id="1.10.357.10">
    <property type="entry name" value="Tetracycline Repressor, domain 2"/>
    <property type="match status" value="1"/>
</dbReference>
<evidence type="ECO:0000313" key="4">
    <source>
        <dbReference type="EMBL" id="ANY68135.1"/>
    </source>
</evidence>
<dbReference type="GO" id="GO:0003677">
    <property type="term" value="F:DNA binding"/>
    <property type="evidence" value="ECO:0007669"/>
    <property type="project" value="UniProtKB-UniRule"/>
</dbReference>
<name>A0A1B2DKC8_9BACL</name>
<dbReference type="PANTHER" id="PTHR43479">
    <property type="entry name" value="ACREF/ENVCD OPERON REPRESSOR-RELATED"/>
    <property type="match status" value="1"/>
</dbReference>
<dbReference type="InterPro" id="IPR009057">
    <property type="entry name" value="Homeodomain-like_sf"/>
</dbReference>
<gene>
    <name evidence="4" type="ORF">BBD42_17865</name>
</gene>
<sequence length="198" mass="22624">MPGVFAPNPHDPRVIRTRQLILDAFMWQLNHTDFHTMTIMDIAKKATINRATFYAHFPDKYALLEALLADAFMEYVLKRVDAGAPLTEDTVQELIYSLCDYHESSNKCVKKYNSVAPIIEKNIKKQLDDFIVQLLTSENPHKDQKTLEHAATLLSWSIYGITYQWNQEGRLESPSALARKIVPLIIGGISQLHVVEEL</sequence>
<dbReference type="InterPro" id="IPR039532">
    <property type="entry name" value="TetR_C_Firmicutes"/>
</dbReference>
<dbReference type="EMBL" id="CP016808">
    <property type="protein sequence ID" value="ANY68135.1"/>
    <property type="molecule type" value="Genomic_DNA"/>
</dbReference>
<organism evidence="4">
    <name type="scientific">Paenibacillus sp. BIHB 4019</name>
    <dbReference type="NCBI Taxonomy" id="1870819"/>
    <lineage>
        <taxon>Bacteria</taxon>
        <taxon>Bacillati</taxon>
        <taxon>Bacillota</taxon>
        <taxon>Bacilli</taxon>
        <taxon>Bacillales</taxon>
        <taxon>Paenibacillaceae</taxon>
        <taxon>Paenibacillus</taxon>
    </lineage>
</organism>
<accession>A0A1B2DKC8</accession>
<dbReference type="PANTHER" id="PTHR43479:SF7">
    <property type="entry name" value="TETR-FAMILY TRANSCRIPTIONAL REGULATOR"/>
    <property type="match status" value="1"/>
</dbReference>
<feature type="DNA-binding region" description="H-T-H motif" evidence="2">
    <location>
        <begin position="38"/>
        <end position="57"/>
    </location>
</feature>
<keyword evidence="1 2" id="KW-0238">DNA-binding</keyword>
<dbReference type="AlphaFoldDB" id="A0A1B2DKC8"/>
<protein>
    <recommendedName>
        <fullName evidence="3">HTH tetR-type domain-containing protein</fullName>
    </recommendedName>
</protein>
<evidence type="ECO:0000256" key="1">
    <source>
        <dbReference type="ARBA" id="ARBA00023125"/>
    </source>
</evidence>
<dbReference type="SUPFAM" id="SSF46689">
    <property type="entry name" value="Homeodomain-like"/>
    <property type="match status" value="1"/>
</dbReference>
<dbReference type="Pfam" id="PF14278">
    <property type="entry name" value="TetR_C_8"/>
    <property type="match status" value="1"/>
</dbReference>
<dbReference type="InterPro" id="IPR001647">
    <property type="entry name" value="HTH_TetR"/>
</dbReference>
<dbReference type="InterPro" id="IPR050624">
    <property type="entry name" value="HTH-type_Tx_Regulator"/>
</dbReference>
<evidence type="ECO:0000256" key="2">
    <source>
        <dbReference type="PROSITE-ProRule" id="PRU00335"/>
    </source>
</evidence>